<evidence type="ECO:0000256" key="5">
    <source>
        <dbReference type="PIRNR" id="PIRNR001369"/>
    </source>
</evidence>
<feature type="active site" evidence="6">
    <location>
        <position position="311"/>
    </location>
</feature>
<comment type="pathway">
    <text evidence="1">Carbohydrate metabolism; tricarboxylic acid cycle.</text>
</comment>
<dbReference type="STRING" id="2074.BG845_00181"/>
<dbReference type="PIRSF" id="PIRSF001369">
    <property type="entry name" value="Citrate_synth"/>
    <property type="match status" value="1"/>
</dbReference>
<evidence type="ECO:0000313" key="8">
    <source>
        <dbReference type="EMBL" id="OSY44061.1"/>
    </source>
</evidence>
<dbReference type="SUPFAM" id="SSF48256">
    <property type="entry name" value="Citrate synthase"/>
    <property type="match status" value="1"/>
</dbReference>
<dbReference type="InterPro" id="IPR024176">
    <property type="entry name" value="Citrate_synthase_bac-typ"/>
</dbReference>
<dbReference type="RefSeq" id="WP_085910527.1">
    <property type="nucleotide sequence ID" value="NZ_AP018920.1"/>
</dbReference>
<dbReference type="AlphaFoldDB" id="A0A1Y2NA10"/>
<dbReference type="Gene3D" id="1.10.230.10">
    <property type="entry name" value="Cytochrome P450-Terp, domain 2"/>
    <property type="match status" value="1"/>
</dbReference>
<dbReference type="EMBL" id="MIGB01000001">
    <property type="protein sequence ID" value="OSY44061.1"/>
    <property type="molecule type" value="Genomic_DNA"/>
</dbReference>
<dbReference type="PANTHER" id="PTHR11739">
    <property type="entry name" value="CITRATE SYNTHASE"/>
    <property type="match status" value="1"/>
</dbReference>
<gene>
    <name evidence="8" type="primary">gltA_1</name>
    <name evidence="8" type="ORF">BG845_00181</name>
</gene>
<dbReference type="InterPro" id="IPR036969">
    <property type="entry name" value="Citrate_synthase_sf"/>
</dbReference>
<proteinExistence type="inferred from homology"/>
<reference evidence="8 9" key="1">
    <citation type="submission" date="2016-09" db="EMBL/GenBank/DDBJ databases">
        <title>Pseudonocardia autotrophica DSM535, a candidate organism with high potential of specific P450 cytochromes.</title>
        <authorList>
            <person name="Grumaz C."/>
            <person name="Vainshtein Y."/>
            <person name="Kirstahler P."/>
            <person name="Sohn K."/>
        </authorList>
    </citation>
    <scope>NUCLEOTIDE SEQUENCE [LARGE SCALE GENOMIC DNA]</scope>
    <source>
        <strain evidence="8 9">DSM 535</strain>
    </source>
</reference>
<comment type="caution">
    <text evidence="8">The sequence shown here is derived from an EMBL/GenBank/DDBJ whole genome shotgun (WGS) entry which is preliminary data.</text>
</comment>
<organism evidence="8 9">
    <name type="scientific">Pseudonocardia autotrophica</name>
    <name type="common">Amycolata autotrophica</name>
    <name type="synonym">Nocardia autotrophica</name>
    <dbReference type="NCBI Taxonomy" id="2074"/>
    <lineage>
        <taxon>Bacteria</taxon>
        <taxon>Bacillati</taxon>
        <taxon>Actinomycetota</taxon>
        <taxon>Actinomycetes</taxon>
        <taxon>Pseudonocardiales</taxon>
        <taxon>Pseudonocardiaceae</taxon>
        <taxon>Pseudonocardia</taxon>
    </lineage>
</organism>
<dbReference type="InterPro" id="IPR019810">
    <property type="entry name" value="Citrate_synthase_AS"/>
</dbReference>
<sequence>MTENARRGLVGVVADSTAISDVDPDHNQLLFRGYPVGELARRHTFLDVVALLLSGELPDPDERAELDRRERAGRALDPALASLLASLPVDCHPMDVLRTAVSWLGAFDPDAGDTSPEASREKAVRLIALLPTVVALDQRRRRGQQPIAPRADLPYAENFLHMAFGEVPEPEIVRAFEVSMLLYAEHSFNASAFAARVVTSTRSDLYSAVVAGIGALKGALHGGANEAVMNQFAEIGDPDAVDEWLAARIEAGDTVMGFGHRVYKRGDSRVPVLHPHLRRTAELRGGRELMAFYEVLAGAMLRDKGLRPNLDYAAGPLYHLIGFDPPMFAALFAMSRVSGWTAHAVEQAGDNILIRPVATYDGKGKREVPVIS</sequence>
<accession>A0A1Y2NA10</accession>
<keyword evidence="9" id="KW-1185">Reference proteome</keyword>
<dbReference type="UniPathway" id="UPA00223"/>
<dbReference type="GO" id="GO:0036440">
    <property type="term" value="F:citrate synthase activity"/>
    <property type="evidence" value="ECO:0007669"/>
    <property type="project" value="UniProtKB-EC"/>
</dbReference>
<dbReference type="GO" id="GO:0005975">
    <property type="term" value="P:carbohydrate metabolic process"/>
    <property type="evidence" value="ECO:0007669"/>
    <property type="project" value="TreeGrafter"/>
</dbReference>
<dbReference type="OrthoDB" id="9800864at2"/>
<evidence type="ECO:0000256" key="7">
    <source>
        <dbReference type="RuleBase" id="RU003406"/>
    </source>
</evidence>
<name>A0A1Y2NA10_PSEAH</name>
<dbReference type="PROSITE" id="PS00480">
    <property type="entry name" value="CITRATE_SYNTHASE"/>
    <property type="match status" value="1"/>
</dbReference>
<keyword evidence="8" id="KW-0012">Acyltransferase</keyword>
<dbReference type="Pfam" id="PF00285">
    <property type="entry name" value="Citrate_synt"/>
    <property type="match status" value="1"/>
</dbReference>
<evidence type="ECO:0000256" key="4">
    <source>
        <dbReference type="ARBA" id="ARBA00049288"/>
    </source>
</evidence>
<comment type="similarity">
    <text evidence="2 5 7">Belongs to the citrate synthase family.</text>
</comment>
<evidence type="ECO:0000256" key="2">
    <source>
        <dbReference type="ARBA" id="ARBA00010566"/>
    </source>
</evidence>
<evidence type="ECO:0000256" key="1">
    <source>
        <dbReference type="ARBA" id="ARBA00005163"/>
    </source>
</evidence>
<dbReference type="GO" id="GO:0006099">
    <property type="term" value="P:tricarboxylic acid cycle"/>
    <property type="evidence" value="ECO:0007669"/>
    <property type="project" value="UniProtKB-UniPathway"/>
</dbReference>
<feature type="active site" evidence="6">
    <location>
        <position position="260"/>
    </location>
</feature>
<keyword evidence="3 5" id="KW-0808">Transferase</keyword>
<dbReference type="NCBIfam" id="NF010636">
    <property type="entry name" value="PRK14033.1"/>
    <property type="match status" value="1"/>
</dbReference>
<protein>
    <recommendedName>
        <fullName evidence="5">Citrate synthase</fullName>
    </recommendedName>
</protein>
<dbReference type="Proteomes" id="UP000194360">
    <property type="component" value="Unassembled WGS sequence"/>
</dbReference>
<dbReference type="InterPro" id="IPR016142">
    <property type="entry name" value="Citrate_synth-like_lrg_a-sub"/>
</dbReference>
<dbReference type="GO" id="GO:0005829">
    <property type="term" value="C:cytosol"/>
    <property type="evidence" value="ECO:0007669"/>
    <property type="project" value="TreeGrafter"/>
</dbReference>
<evidence type="ECO:0000256" key="6">
    <source>
        <dbReference type="PIRSR" id="PIRSR001369-1"/>
    </source>
</evidence>
<dbReference type="InterPro" id="IPR016143">
    <property type="entry name" value="Citrate_synth-like_sm_a-sub"/>
</dbReference>
<comment type="catalytic activity">
    <reaction evidence="4">
        <text>oxaloacetate + acetyl-CoA + H2O = citrate + CoA + H(+)</text>
        <dbReference type="Rhea" id="RHEA:16845"/>
        <dbReference type="ChEBI" id="CHEBI:15377"/>
        <dbReference type="ChEBI" id="CHEBI:15378"/>
        <dbReference type="ChEBI" id="CHEBI:16452"/>
        <dbReference type="ChEBI" id="CHEBI:16947"/>
        <dbReference type="ChEBI" id="CHEBI:57287"/>
        <dbReference type="ChEBI" id="CHEBI:57288"/>
        <dbReference type="EC" id="2.3.3.16"/>
    </reaction>
</comment>
<evidence type="ECO:0000256" key="3">
    <source>
        <dbReference type="ARBA" id="ARBA00022679"/>
    </source>
</evidence>
<dbReference type="Gene3D" id="1.10.580.10">
    <property type="entry name" value="Citrate Synthase, domain 1"/>
    <property type="match status" value="1"/>
</dbReference>
<dbReference type="PANTHER" id="PTHR11739:SF4">
    <property type="entry name" value="CITRATE SYNTHASE, PEROXISOMAL"/>
    <property type="match status" value="1"/>
</dbReference>
<dbReference type="PRINTS" id="PR00143">
    <property type="entry name" value="CITRTSNTHASE"/>
</dbReference>
<dbReference type="InterPro" id="IPR002020">
    <property type="entry name" value="Citrate_synthase"/>
</dbReference>
<evidence type="ECO:0000313" key="9">
    <source>
        <dbReference type="Proteomes" id="UP000194360"/>
    </source>
</evidence>